<evidence type="ECO:0000313" key="2">
    <source>
        <dbReference type="Proteomes" id="UP000789342"/>
    </source>
</evidence>
<sequence>MLTDFFLTFEFYWIAPSQDPRLSGRSSVCMTDFNDIYQASSFARVLLAPDRAINYMTPENLNKLPLDEIRDVISQITMTRGPAVISIRVDL</sequence>
<organism evidence="1 2">
    <name type="scientific">Acaulospora morrowiae</name>
    <dbReference type="NCBI Taxonomy" id="94023"/>
    <lineage>
        <taxon>Eukaryota</taxon>
        <taxon>Fungi</taxon>
        <taxon>Fungi incertae sedis</taxon>
        <taxon>Mucoromycota</taxon>
        <taxon>Glomeromycotina</taxon>
        <taxon>Glomeromycetes</taxon>
        <taxon>Diversisporales</taxon>
        <taxon>Acaulosporaceae</taxon>
        <taxon>Acaulospora</taxon>
    </lineage>
</organism>
<evidence type="ECO:0000313" key="1">
    <source>
        <dbReference type="EMBL" id="CAG8609737.1"/>
    </source>
</evidence>
<reference evidence="1" key="1">
    <citation type="submission" date="2021-06" db="EMBL/GenBank/DDBJ databases">
        <authorList>
            <person name="Kallberg Y."/>
            <person name="Tangrot J."/>
            <person name="Rosling A."/>
        </authorList>
    </citation>
    <scope>NUCLEOTIDE SEQUENCE</scope>
    <source>
        <strain evidence="1">CL551</strain>
    </source>
</reference>
<name>A0A9N9CNA8_9GLOM</name>
<protein>
    <submittedName>
        <fullName evidence="1">14467_t:CDS:1</fullName>
    </submittedName>
</protein>
<dbReference type="AlphaFoldDB" id="A0A9N9CNA8"/>
<dbReference type="EMBL" id="CAJVPV010006747">
    <property type="protein sequence ID" value="CAG8609737.1"/>
    <property type="molecule type" value="Genomic_DNA"/>
</dbReference>
<proteinExistence type="predicted"/>
<accession>A0A9N9CNA8</accession>
<dbReference type="Proteomes" id="UP000789342">
    <property type="component" value="Unassembled WGS sequence"/>
</dbReference>
<comment type="caution">
    <text evidence="1">The sequence shown here is derived from an EMBL/GenBank/DDBJ whole genome shotgun (WGS) entry which is preliminary data.</text>
</comment>
<dbReference type="OrthoDB" id="2406499at2759"/>
<keyword evidence="2" id="KW-1185">Reference proteome</keyword>
<gene>
    <name evidence="1" type="ORF">AMORRO_LOCUS8164</name>
</gene>